<feature type="transmembrane region" description="Helical" evidence="1">
    <location>
        <begin position="12"/>
        <end position="32"/>
    </location>
</feature>
<name>A0A0F9LGN5_9ZZZZ</name>
<dbReference type="AlphaFoldDB" id="A0A0F9LGN5"/>
<evidence type="ECO:0000256" key="1">
    <source>
        <dbReference type="SAM" id="Phobius"/>
    </source>
</evidence>
<evidence type="ECO:0000313" key="2">
    <source>
        <dbReference type="EMBL" id="KKM63385.1"/>
    </source>
</evidence>
<organism evidence="2">
    <name type="scientific">marine sediment metagenome</name>
    <dbReference type="NCBI Taxonomy" id="412755"/>
    <lineage>
        <taxon>unclassified sequences</taxon>
        <taxon>metagenomes</taxon>
        <taxon>ecological metagenomes</taxon>
    </lineage>
</organism>
<accession>A0A0F9LGN5</accession>
<feature type="transmembrane region" description="Helical" evidence="1">
    <location>
        <begin position="130"/>
        <end position="149"/>
    </location>
</feature>
<protein>
    <submittedName>
        <fullName evidence="2">Uncharacterized protein</fullName>
    </submittedName>
</protein>
<dbReference type="EMBL" id="LAZR01011107">
    <property type="protein sequence ID" value="KKM63385.1"/>
    <property type="molecule type" value="Genomic_DNA"/>
</dbReference>
<feature type="transmembrane region" description="Helical" evidence="1">
    <location>
        <begin position="64"/>
        <end position="82"/>
    </location>
</feature>
<dbReference type="Pfam" id="PF20587">
    <property type="entry name" value="DUF6789"/>
    <property type="match status" value="1"/>
</dbReference>
<feature type="transmembrane region" description="Helical" evidence="1">
    <location>
        <begin position="94"/>
        <end position="118"/>
    </location>
</feature>
<keyword evidence="1" id="KW-0472">Membrane</keyword>
<reference evidence="2" key="1">
    <citation type="journal article" date="2015" name="Nature">
        <title>Complex archaea that bridge the gap between prokaryotes and eukaryotes.</title>
        <authorList>
            <person name="Spang A."/>
            <person name="Saw J.H."/>
            <person name="Jorgensen S.L."/>
            <person name="Zaremba-Niedzwiedzka K."/>
            <person name="Martijn J."/>
            <person name="Lind A.E."/>
            <person name="van Eijk R."/>
            <person name="Schleper C."/>
            <person name="Guy L."/>
            <person name="Ettema T.J."/>
        </authorList>
    </citation>
    <scope>NUCLEOTIDE SEQUENCE</scope>
</reference>
<comment type="caution">
    <text evidence="2">The sequence shown here is derived from an EMBL/GenBank/DDBJ whole genome shotgun (WGS) entry which is preliminary data.</text>
</comment>
<gene>
    <name evidence="2" type="ORF">LCGC14_1511980</name>
</gene>
<keyword evidence="1" id="KW-0812">Transmembrane</keyword>
<proteinExistence type="predicted"/>
<keyword evidence="1" id="KW-1133">Transmembrane helix</keyword>
<sequence length="154" mass="16848">MNEKPAYKNYKFPNLLIAGFLATLVFNGVMYMDIAITEIPLHIPTTLGKLAVGDSEDAEMVGHAIHILNGMGLALLFGYVALPISKRIVRLPIWVYAVIFMIVELIVTVWFGMLPALGAGIAGLNIAPEVPVITFIRHVAFGLTLGLMIKSQNW</sequence>
<dbReference type="InterPro" id="IPR046739">
    <property type="entry name" value="DUF6789"/>
</dbReference>